<dbReference type="GO" id="GO:2000300">
    <property type="term" value="P:regulation of synaptic vesicle exocytosis"/>
    <property type="evidence" value="ECO:0007669"/>
    <property type="project" value="TreeGrafter"/>
</dbReference>
<name>A0A060Y9B9_ONCMY</name>
<evidence type="ECO:0000313" key="6">
    <source>
        <dbReference type="Proteomes" id="UP000193380"/>
    </source>
</evidence>
<dbReference type="PANTHER" id="PTHR12157:SF15">
    <property type="entry name" value="REGULATING SYNAPTIC MEMBRANE EXOCYTOSIS PROTEIN 2"/>
    <property type="match status" value="1"/>
</dbReference>
<dbReference type="SUPFAM" id="SSF49562">
    <property type="entry name" value="C2 domain (Calcium/lipid-binding domain, CaLB)"/>
    <property type="match status" value="1"/>
</dbReference>
<keyword evidence="4" id="KW-1133">Transmembrane helix</keyword>
<dbReference type="InterPro" id="IPR039032">
    <property type="entry name" value="Rim-like"/>
</dbReference>
<feature type="compositionally biased region" description="Basic and acidic residues" evidence="3">
    <location>
        <begin position="319"/>
        <end position="334"/>
    </location>
</feature>
<sequence>MRCRLMLMNGGGKHTSRLTLRPLLLKMCLCYCGTGSMCFAGCFVFFCWFYCIFLCCCLILLTQSQSLSRRTAPFVPRVQVKLWYDKVGHQLIVTILGAKDLPSREDGRPRNPYVKIYFLPDRSATLKTWKLLPIRLDGEDHTMLFLLPIRLDGEDHTMLFLLPIRLDGEDHTMLFLLPIRLDGEDHTMLFTSHPTSCLTLAIYYREEDRPWSKLTSILLFSPFSISPPGSQRISDSEISDYDCEDGVGVVSDYRQNGRDLHSSTLSVPEQAMSSNHCSRSADMNRARSRSPSVPPPQSRSLDPGYDIDPASSQYSSSSRVDRRSVSDDHHSPDR</sequence>
<keyword evidence="4" id="KW-0812">Transmembrane</keyword>
<reference evidence="5" key="2">
    <citation type="submission" date="2014-03" db="EMBL/GenBank/DDBJ databases">
        <authorList>
            <person name="Genoscope - CEA"/>
        </authorList>
    </citation>
    <scope>NUCLEOTIDE SEQUENCE</scope>
</reference>
<dbReference type="EMBL" id="FR908525">
    <property type="protein sequence ID" value="CDQ88311.1"/>
    <property type="molecule type" value="Genomic_DNA"/>
</dbReference>
<dbReference type="PANTHER" id="PTHR12157">
    <property type="entry name" value="REGULATING SYNAPTIC MEMBRANE EXOCYTOSIS PROTEIN"/>
    <property type="match status" value="1"/>
</dbReference>
<dbReference type="GO" id="GO:0048791">
    <property type="term" value="P:calcium ion-regulated exocytosis of neurotransmitter"/>
    <property type="evidence" value="ECO:0007669"/>
    <property type="project" value="TreeGrafter"/>
</dbReference>
<dbReference type="GO" id="GO:0042734">
    <property type="term" value="C:presynaptic membrane"/>
    <property type="evidence" value="ECO:0007669"/>
    <property type="project" value="TreeGrafter"/>
</dbReference>
<dbReference type="InterPro" id="IPR035892">
    <property type="entry name" value="C2_domain_sf"/>
</dbReference>
<gene>
    <name evidence="5" type="ORF">GSONMT00043659001</name>
</gene>
<protein>
    <recommendedName>
        <fullName evidence="7">C2 domain-containing protein</fullName>
    </recommendedName>
</protein>
<dbReference type="Gene3D" id="2.60.40.150">
    <property type="entry name" value="C2 domain"/>
    <property type="match status" value="1"/>
</dbReference>
<accession>A0A060Y9B9</accession>
<feature type="compositionally biased region" description="Polar residues" evidence="3">
    <location>
        <begin position="262"/>
        <end position="278"/>
    </location>
</feature>
<evidence type="ECO:0000256" key="1">
    <source>
        <dbReference type="ARBA" id="ARBA00023018"/>
    </source>
</evidence>
<organism evidence="5 6">
    <name type="scientific">Oncorhynchus mykiss</name>
    <name type="common">Rainbow trout</name>
    <name type="synonym">Salmo gairdneri</name>
    <dbReference type="NCBI Taxonomy" id="8022"/>
    <lineage>
        <taxon>Eukaryota</taxon>
        <taxon>Metazoa</taxon>
        <taxon>Chordata</taxon>
        <taxon>Craniata</taxon>
        <taxon>Vertebrata</taxon>
        <taxon>Euteleostomi</taxon>
        <taxon>Actinopterygii</taxon>
        <taxon>Neopterygii</taxon>
        <taxon>Teleostei</taxon>
        <taxon>Protacanthopterygii</taxon>
        <taxon>Salmoniformes</taxon>
        <taxon>Salmonidae</taxon>
        <taxon>Salmoninae</taxon>
        <taxon>Oncorhynchus</taxon>
    </lineage>
</organism>
<dbReference type="GO" id="GO:0048788">
    <property type="term" value="C:cytoskeleton of presynaptic active zone"/>
    <property type="evidence" value="ECO:0007669"/>
    <property type="project" value="TreeGrafter"/>
</dbReference>
<dbReference type="Proteomes" id="UP000193380">
    <property type="component" value="Unassembled WGS sequence"/>
</dbReference>
<dbReference type="STRING" id="8022.A0A060Y9B9"/>
<evidence type="ECO:0000313" key="5">
    <source>
        <dbReference type="EMBL" id="CDQ88311.1"/>
    </source>
</evidence>
<comment type="subcellular location">
    <subcellularLocation>
        <location evidence="2">Synapse</location>
    </subcellularLocation>
</comment>
<dbReference type="GO" id="GO:0050806">
    <property type="term" value="P:positive regulation of synaptic transmission"/>
    <property type="evidence" value="ECO:0007669"/>
    <property type="project" value="TreeGrafter"/>
</dbReference>
<keyword evidence="4" id="KW-0472">Membrane</keyword>
<keyword evidence="1" id="KW-0770">Synapse</keyword>
<feature type="transmembrane region" description="Helical" evidence="4">
    <location>
        <begin position="28"/>
        <end position="61"/>
    </location>
</feature>
<dbReference type="AlphaFoldDB" id="A0A060Y9B9"/>
<evidence type="ECO:0000256" key="3">
    <source>
        <dbReference type="SAM" id="MobiDB-lite"/>
    </source>
</evidence>
<dbReference type="GO" id="GO:0042391">
    <property type="term" value="P:regulation of membrane potential"/>
    <property type="evidence" value="ECO:0007669"/>
    <property type="project" value="TreeGrafter"/>
</dbReference>
<dbReference type="GO" id="GO:0031267">
    <property type="term" value="F:small GTPase binding"/>
    <property type="evidence" value="ECO:0007669"/>
    <property type="project" value="InterPro"/>
</dbReference>
<dbReference type="GO" id="GO:0048167">
    <property type="term" value="P:regulation of synaptic plasticity"/>
    <property type="evidence" value="ECO:0007669"/>
    <property type="project" value="TreeGrafter"/>
</dbReference>
<proteinExistence type="predicted"/>
<evidence type="ECO:0000256" key="2">
    <source>
        <dbReference type="ARBA" id="ARBA00034103"/>
    </source>
</evidence>
<evidence type="ECO:0000256" key="4">
    <source>
        <dbReference type="SAM" id="Phobius"/>
    </source>
</evidence>
<dbReference type="GO" id="GO:0044325">
    <property type="term" value="F:transmembrane transporter binding"/>
    <property type="evidence" value="ECO:0007669"/>
    <property type="project" value="TreeGrafter"/>
</dbReference>
<evidence type="ECO:0008006" key="7">
    <source>
        <dbReference type="Google" id="ProtNLM"/>
    </source>
</evidence>
<feature type="region of interest" description="Disordered" evidence="3">
    <location>
        <begin position="260"/>
        <end position="334"/>
    </location>
</feature>
<dbReference type="PaxDb" id="8022-A0A060Y9B9"/>
<reference evidence="5" key="1">
    <citation type="journal article" date="2014" name="Nat. Commun.">
        <title>The rainbow trout genome provides novel insights into evolution after whole-genome duplication in vertebrates.</title>
        <authorList>
            <person name="Berthelot C."/>
            <person name="Brunet F."/>
            <person name="Chalopin D."/>
            <person name="Juanchich A."/>
            <person name="Bernard M."/>
            <person name="Noel B."/>
            <person name="Bento P."/>
            <person name="Da Silva C."/>
            <person name="Labadie K."/>
            <person name="Alberti A."/>
            <person name="Aury J.M."/>
            <person name="Louis A."/>
            <person name="Dehais P."/>
            <person name="Bardou P."/>
            <person name="Montfort J."/>
            <person name="Klopp C."/>
            <person name="Cabau C."/>
            <person name="Gaspin C."/>
            <person name="Thorgaard G.H."/>
            <person name="Boussaha M."/>
            <person name="Quillet E."/>
            <person name="Guyomard R."/>
            <person name="Galiana D."/>
            <person name="Bobe J."/>
            <person name="Volff J.N."/>
            <person name="Genet C."/>
            <person name="Wincker P."/>
            <person name="Jaillon O."/>
            <person name="Roest Crollius H."/>
            <person name="Guiguen Y."/>
        </authorList>
    </citation>
    <scope>NUCLEOTIDE SEQUENCE [LARGE SCALE GENOMIC DNA]</scope>
</reference>